<sequence length="77" mass="8157">MSNPEQQMKEMQEKLLRFLRNSASGGGRRGGGQFRGGPPKGSFKMGAAIVALGALGLGFSASLYNVDGGHRAIKYSR</sequence>
<keyword evidence="1" id="KW-0812">Transmembrane</keyword>
<accession>A0A9W8I5N0</accession>
<feature type="non-terminal residue" evidence="2">
    <location>
        <position position="77"/>
    </location>
</feature>
<gene>
    <name evidence="2" type="ORF">IWW36_005786</name>
</gene>
<evidence type="ECO:0000313" key="3">
    <source>
        <dbReference type="Proteomes" id="UP001139887"/>
    </source>
</evidence>
<dbReference type="EMBL" id="JANBUW010001640">
    <property type="protein sequence ID" value="KAJ2842763.1"/>
    <property type="molecule type" value="Genomic_DNA"/>
</dbReference>
<comment type="caution">
    <text evidence="2">The sequence shown here is derived from an EMBL/GenBank/DDBJ whole genome shotgun (WGS) entry which is preliminary data.</text>
</comment>
<keyword evidence="3" id="KW-1185">Reference proteome</keyword>
<organism evidence="2 3">
    <name type="scientific">Coemansia brasiliensis</name>
    <dbReference type="NCBI Taxonomy" id="2650707"/>
    <lineage>
        <taxon>Eukaryota</taxon>
        <taxon>Fungi</taxon>
        <taxon>Fungi incertae sedis</taxon>
        <taxon>Zoopagomycota</taxon>
        <taxon>Kickxellomycotina</taxon>
        <taxon>Kickxellomycetes</taxon>
        <taxon>Kickxellales</taxon>
        <taxon>Kickxellaceae</taxon>
        <taxon>Coemansia</taxon>
    </lineage>
</organism>
<keyword evidence="1" id="KW-1133">Transmembrane helix</keyword>
<protein>
    <submittedName>
        <fullName evidence="2">Uncharacterized protein</fullName>
    </submittedName>
</protein>
<keyword evidence="1" id="KW-0472">Membrane</keyword>
<evidence type="ECO:0000313" key="2">
    <source>
        <dbReference type="EMBL" id="KAJ2842763.1"/>
    </source>
</evidence>
<dbReference type="AlphaFoldDB" id="A0A9W8I5N0"/>
<name>A0A9W8I5N0_9FUNG</name>
<proteinExistence type="predicted"/>
<feature type="transmembrane region" description="Helical" evidence="1">
    <location>
        <begin position="45"/>
        <end position="66"/>
    </location>
</feature>
<reference evidence="2" key="1">
    <citation type="submission" date="2022-07" db="EMBL/GenBank/DDBJ databases">
        <title>Phylogenomic reconstructions and comparative analyses of Kickxellomycotina fungi.</title>
        <authorList>
            <person name="Reynolds N.K."/>
            <person name="Stajich J.E."/>
            <person name="Barry K."/>
            <person name="Grigoriev I.V."/>
            <person name="Crous P."/>
            <person name="Smith M.E."/>
        </authorList>
    </citation>
    <scope>NUCLEOTIDE SEQUENCE</scope>
    <source>
        <strain evidence="2">NRRL 1566</strain>
    </source>
</reference>
<dbReference type="Proteomes" id="UP001139887">
    <property type="component" value="Unassembled WGS sequence"/>
</dbReference>
<evidence type="ECO:0000256" key="1">
    <source>
        <dbReference type="SAM" id="Phobius"/>
    </source>
</evidence>